<dbReference type="SUPFAM" id="SSF51905">
    <property type="entry name" value="FAD/NAD(P)-binding domain"/>
    <property type="match status" value="1"/>
</dbReference>
<evidence type="ECO:0000313" key="4">
    <source>
        <dbReference type="EMBL" id="SUB74295.1"/>
    </source>
</evidence>
<organism evidence="4 5">
    <name type="scientific">Peptoniphilus indolicus</name>
    <dbReference type="NCBI Taxonomy" id="33030"/>
    <lineage>
        <taxon>Bacteria</taxon>
        <taxon>Bacillati</taxon>
        <taxon>Bacillota</taxon>
        <taxon>Tissierellia</taxon>
        <taxon>Tissierellales</taxon>
        <taxon>Peptoniphilaceae</taxon>
        <taxon>Peptoniphilus</taxon>
    </lineage>
</organism>
<accession>A0A379D9S2</accession>
<keyword evidence="2 4" id="KW-0560">Oxidoreductase</keyword>
<evidence type="ECO:0000259" key="3">
    <source>
        <dbReference type="Pfam" id="PF07992"/>
    </source>
</evidence>
<evidence type="ECO:0000313" key="5">
    <source>
        <dbReference type="Proteomes" id="UP000254777"/>
    </source>
</evidence>
<dbReference type="Proteomes" id="UP000254777">
    <property type="component" value="Unassembled WGS sequence"/>
</dbReference>
<dbReference type="Pfam" id="PF07992">
    <property type="entry name" value="Pyr_redox_2"/>
    <property type="match status" value="1"/>
</dbReference>
<dbReference type="Gene3D" id="3.50.50.60">
    <property type="entry name" value="FAD/NAD(P)-binding domain"/>
    <property type="match status" value="2"/>
</dbReference>
<dbReference type="InterPro" id="IPR023753">
    <property type="entry name" value="FAD/NAD-binding_dom"/>
</dbReference>
<sequence>MYDLIIIGGGPAGLSACVYAGRGLLNTLIIEKKSFGGRIKDTEMVKNYPGIIQTSGIELSDMFRNHALGIENVERIKSTVTGVEKDGNIFKVHTKRRGTFEAKAVILALGTREKVLGIEGETEFAGKGVSYCATCDAEFVKDKDVHILGSGNVALEEAEYISKFANKVSIISIHPDGIVDADKDIFKQVLRNPKIEIIYNSYLIKIQGEEYVNSITLSKLGKETSLETDGIFMFVGMEPQTEIVSNLGILNENKFIKVNEKKMTNIPGLFAVGDCTDTVLRQAVVAASDGAIAAVYADRYLREEYR</sequence>
<proteinExistence type="predicted"/>
<gene>
    <name evidence="4" type="primary">trxB_1</name>
    <name evidence="4" type="ORF">NCTC11088_00025</name>
</gene>
<reference evidence="4 5" key="1">
    <citation type="submission" date="2018-06" db="EMBL/GenBank/DDBJ databases">
        <authorList>
            <consortium name="Pathogen Informatics"/>
            <person name="Doyle S."/>
        </authorList>
    </citation>
    <scope>NUCLEOTIDE SEQUENCE [LARGE SCALE GENOMIC DNA]</scope>
    <source>
        <strain evidence="4 5">NCTC11088</strain>
    </source>
</reference>
<dbReference type="RefSeq" id="WP_004822333.1">
    <property type="nucleotide sequence ID" value="NZ_UGTH01000001.1"/>
</dbReference>
<dbReference type="AlphaFoldDB" id="A0A379D9S2"/>
<keyword evidence="1" id="KW-0285">Flavoprotein</keyword>
<dbReference type="InterPro" id="IPR036188">
    <property type="entry name" value="FAD/NAD-bd_sf"/>
</dbReference>
<dbReference type="EC" id="1.8.1.9" evidence="4"/>
<dbReference type="PRINTS" id="PR00469">
    <property type="entry name" value="PNDRDTASEII"/>
</dbReference>
<evidence type="ECO:0000256" key="1">
    <source>
        <dbReference type="ARBA" id="ARBA00022630"/>
    </source>
</evidence>
<name>A0A379D9S2_9FIRM</name>
<evidence type="ECO:0000256" key="2">
    <source>
        <dbReference type="ARBA" id="ARBA00023002"/>
    </source>
</evidence>
<dbReference type="PRINTS" id="PR00368">
    <property type="entry name" value="FADPNR"/>
</dbReference>
<protein>
    <submittedName>
        <fullName evidence="4">Thioredoxin reductase</fullName>
        <ecNumber evidence="4">1.8.1.9</ecNumber>
    </submittedName>
</protein>
<feature type="domain" description="FAD/NAD(P)-binding" evidence="3">
    <location>
        <begin position="2"/>
        <end position="290"/>
    </location>
</feature>
<dbReference type="EMBL" id="UGTH01000001">
    <property type="protein sequence ID" value="SUB74295.1"/>
    <property type="molecule type" value="Genomic_DNA"/>
</dbReference>
<dbReference type="PANTHER" id="PTHR48105">
    <property type="entry name" value="THIOREDOXIN REDUCTASE 1-RELATED-RELATED"/>
    <property type="match status" value="1"/>
</dbReference>
<dbReference type="InterPro" id="IPR050097">
    <property type="entry name" value="Ferredoxin-NADP_redctase_2"/>
</dbReference>
<dbReference type="GO" id="GO:0004791">
    <property type="term" value="F:thioredoxin-disulfide reductase (NADPH) activity"/>
    <property type="evidence" value="ECO:0007669"/>
    <property type="project" value="UniProtKB-EC"/>
</dbReference>